<dbReference type="InParanoid" id="G4U2T1"/>
<accession>G4U2T1</accession>
<proteinExistence type="predicted"/>
<feature type="transmembrane region" description="Helical" evidence="1">
    <location>
        <begin position="131"/>
        <end position="155"/>
    </location>
</feature>
<dbReference type="EMBL" id="CAFZ01001876">
    <property type="protein sequence ID" value="CCA77851.1"/>
    <property type="molecule type" value="Genomic_DNA"/>
</dbReference>
<dbReference type="OrthoDB" id="3350812at2759"/>
<protein>
    <recommendedName>
        <fullName evidence="2">DUF6533 domain-containing protein</fullName>
    </recommendedName>
</protein>
<gene>
    <name evidence="3" type="ORF">PIIN_00498</name>
</gene>
<evidence type="ECO:0000259" key="2">
    <source>
        <dbReference type="Pfam" id="PF20151"/>
    </source>
</evidence>
<keyword evidence="4" id="KW-1185">Reference proteome</keyword>
<evidence type="ECO:0000256" key="1">
    <source>
        <dbReference type="SAM" id="Phobius"/>
    </source>
</evidence>
<dbReference type="Proteomes" id="UP000007148">
    <property type="component" value="Unassembled WGS sequence"/>
</dbReference>
<keyword evidence="1" id="KW-1133">Transmembrane helix</keyword>
<keyword evidence="1" id="KW-0472">Membrane</keyword>
<organism evidence="3 4">
    <name type="scientific">Serendipita indica (strain DSM 11827)</name>
    <name type="common">Root endophyte fungus</name>
    <name type="synonym">Piriformospora indica</name>
    <dbReference type="NCBI Taxonomy" id="1109443"/>
    <lineage>
        <taxon>Eukaryota</taxon>
        <taxon>Fungi</taxon>
        <taxon>Dikarya</taxon>
        <taxon>Basidiomycota</taxon>
        <taxon>Agaricomycotina</taxon>
        <taxon>Agaricomycetes</taxon>
        <taxon>Sebacinales</taxon>
        <taxon>Serendipitaceae</taxon>
        <taxon>Serendipita</taxon>
    </lineage>
</organism>
<feature type="transmembrane region" description="Helical" evidence="1">
    <location>
        <begin position="100"/>
        <end position="119"/>
    </location>
</feature>
<feature type="transmembrane region" description="Helical" evidence="1">
    <location>
        <begin position="220"/>
        <end position="240"/>
    </location>
</feature>
<dbReference type="Pfam" id="PF20151">
    <property type="entry name" value="DUF6533"/>
    <property type="match status" value="1"/>
</dbReference>
<dbReference type="HOGENOM" id="CLU_058087_0_0_1"/>
<keyword evidence="1" id="KW-0812">Transmembrane</keyword>
<feature type="domain" description="DUF6533" evidence="2">
    <location>
        <begin position="27"/>
        <end position="72"/>
    </location>
</feature>
<evidence type="ECO:0000313" key="3">
    <source>
        <dbReference type="EMBL" id="CCA77851.1"/>
    </source>
</evidence>
<feature type="transmembrane region" description="Helical" evidence="1">
    <location>
        <begin position="62"/>
        <end position="80"/>
    </location>
</feature>
<reference evidence="3 4" key="1">
    <citation type="journal article" date="2011" name="PLoS Pathog.">
        <title>Endophytic Life Strategies Decoded by Genome and Transcriptome Analyses of the Mutualistic Root Symbiont Piriformospora indica.</title>
        <authorList>
            <person name="Zuccaro A."/>
            <person name="Lahrmann U."/>
            <person name="Guldener U."/>
            <person name="Langen G."/>
            <person name="Pfiffi S."/>
            <person name="Biedenkopf D."/>
            <person name="Wong P."/>
            <person name="Samans B."/>
            <person name="Grimm C."/>
            <person name="Basiewicz M."/>
            <person name="Murat C."/>
            <person name="Martin F."/>
            <person name="Kogel K.H."/>
        </authorList>
    </citation>
    <scope>NUCLEOTIDE SEQUENCE [LARGE SCALE GENOMIC DNA]</scope>
    <source>
        <strain evidence="3 4">DSM 11827</strain>
    </source>
</reference>
<evidence type="ECO:0000313" key="4">
    <source>
        <dbReference type="Proteomes" id="UP000007148"/>
    </source>
</evidence>
<dbReference type="AlphaFoldDB" id="G4U2T1"/>
<comment type="caution">
    <text evidence="3">The sequence shown here is derived from an EMBL/GenBank/DDBJ whole genome shotgun (WGS) entry which is preliminary data.</text>
</comment>
<feature type="transmembrane region" description="Helical" evidence="1">
    <location>
        <begin position="175"/>
        <end position="199"/>
    </location>
</feature>
<name>G4U2T1_SERID</name>
<sequence>MASSDDGTVALLANLVEVISGLQATRYTSAAAAAIYVYNIFLTLDQEIEYFWKGFKFTLPNLLYICNRYLCLGFFLLATHDLAGFHDDFDDNYCRQYHGSIGFIFAHLSWTLILSLRVVALWKSHKHVVRLVWAIWACTMTAITVIVCVSSWQMAAITVYNPYIKMCASPAIPKLLAASPIAPTLYELFLTILTVIKSYNFVKASQSKAPPLLFVLMRDGVSYFVVSTTIAFGNMISWFLLPSALFSIFIYLYWALVSTVISRLVLNLLRTYYTSIILPTTVEGETHVSANITFPPRRQNGLMTDEICLESPIIDTQPVERRTRLNVLSAQFFIGYGELEVQSTTPHSQGEFPDVWELTGVTCVQNDNHIVERDLEHCEGYVEPALLSGLPDRRRGLD</sequence>
<dbReference type="InterPro" id="IPR045340">
    <property type="entry name" value="DUF6533"/>
</dbReference>
<feature type="transmembrane region" description="Helical" evidence="1">
    <location>
        <begin position="24"/>
        <end position="41"/>
    </location>
</feature>
<feature type="transmembrane region" description="Helical" evidence="1">
    <location>
        <begin position="246"/>
        <end position="266"/>
    </location>
</feature>